<keyword evidence="2" id="KW-0560">Oxidoreductase</keyword>
<dbReference type="Gene3D" id="3.30.70.100">
    <property type="match status" value="1"/>
</dbReference>
<gene>
    <name evidence="2" type="ORF">NQU54_42240</name>
</gene>
<keyword evidence="2" id="KW-0503">Monooxygenase</keyword>
<dbReference type="InterPro" id="IPR011008">
    <property type="entry name" value="Dimeric_a/b-barrel"/>
</dbReference>
<accession>A0A9X2M2Z7</accession>
<name>A0A9X2M2Z7_STRMQ</name>
<dbReference type="InterPro" id="IPR007138">
    <property type="entry name" value="ABM_dom"/>
</dbReference>
<protein>
    <submittedName>
        <fullName evidence="2">Antibiotic biosynthesis monooxygenase</fullName>
    </submittedName>
</protein>
<dbReference type="AlphaFoldDB" id="A0A9X2M2Z7"/>
<reference evidence="2" key="1">
    <citation type="submission" date="2022-06" db="EMBL/GenBank/DDBJ databases">
        <title>WGS of actinobacteria.</title>
        <authorList>
            <person name="Thawai C."/>
        </authorList>
    </citation>
    <scope>NUCLEOTIDE SEQUENCE</scope>
    <source>
        <strain evidence="2">DSM 42010</strain>
    </source>
</reference>
<sequence>MSEVIVLARLQAKPGHGPDLLSLLSDLAGEVMDTEPETLRYAILAEPSSEPLQITVIERYASRAAAEAHDTGVLTKYLPELLDLLDVPPSTVELQPAGLAVSVDDGRLRI</sequence>
<dbReference type="Pfam" id="PF03992">
    <property type="entry name" value="ABM"/>
    <property type="match status" value="1"/>
</dbReference>
<dbReference type="EMBL" id="JANIIC010000080">
    <property type="protein sequence ID" value="MCQ8835475.1"/>
    <property type="molecule type" value="Genomic_DNA"/>
</dbReference>
<keyword evidence="3" id="KW-1185">Reference proteome</keyword>
<dbReference type="PROSITE" id="PS51725">
    <property type="entry name" value="ABM"/>
    <property type="match status" value="1"/>
</dbReference>
<proteinExistence type="predicted"/>
<dbReference type="Proteomes" id="UP001142400">
    <property type="component" value="Unassembled WGS sequence"/>
</dbReference>
<evidence type="ECO:0000313" key="2">
    <source>
        <dbReference type="EMBL" id="MCQ8835475.1"/>
    </source>
</evidence>
<dbReference type="SUPFAM" id="SSF54909">
    <property type="entry name" value="Dimeric alpha+beta barrel"/>
    <property type="match status" value="1"/>
</dbReference>
<organism evidence="2 3">
    <name type="scientific">Streptomyces malaysiensis subsp. samsunensis</name>
    <dbReference type="NCBI Taxonomy" id="459658"/>
    <lineage>
        <taxon>Bacteria</taxon>
        <taxon>Bacillati</taxon>
        <taxon>Actinomycetota</taxon>
        <taxon>Actinomycetes</taxon>
        <taxon>Kitasatosporales</taxon>
        <taxon>Streptomycetaceae</taxon>
        <taxon>Streptomyces</taxon>
        <taxon>Streptomyces violaceusniger group</taxon>
    </lineage>
</organism>
<dbReference type="GO" id="GO:0004497">
    <property type="term" value="F:monooxygenase activity"/>
    <property type="evidence" value="ECO:0007669"/>
    <property type="project" value="UniProtKB-KW"/>
</dbReference>
<evidence type="ECO:0000259" key="1">
    <source>
        <dbReference type="PROSITE" id="PS51725"/>
    </source>
</evidence>
<comment type="caution">
    <text evidence="2">The sequence shown here is derived from an EMBL/GenBank/DDBJ whole genome shotgun (WGS) entry which is preliminary data.</text>
</comment>
<feature type="domain" description="ABM" evidence="1">
    <location>
        <begin position="4"/>
        <end position="94"/>
    </location>
</feature>
<evidence type="ECO:0000313" key="3">
    <source>
        <dbReference type="Proteomes" id="UP001142400"/>
    </source>
</evidence>
<dbReference type="RefSeq" id="WP_257635629.1">
    <property type="nucleotide sequence ID" value="NZ_JANIIC010000080.1"/>
</dbReference>